<organism evidence="11 12">
    <name type="scientific">Lysobacter koreensis</name>
    <dbReference type="NCBI Taxonomy" id="266122"/>
    <lineage>
        <taxon>Bacteria</taxon>
        <taxon>Pseudomonadati</taxon>
        <taxon>Pseudomonadota</taxon>
        <taxon>Gammaproteobacteria</taxon>
        <taxon>Lysobacterales</taxon>
        <taxon>Lysobacteraceae</taxon>
        <taxon>Lysobacter</taxon>
    </lineage>
</organism>
<dbReference type="InterPro" id="IPR006260">
    <property type="entry name" value="TonB/TolA_C"/>
</dbReference>
<proteinExistence type="inferred from homology"/>
<dbReference type="Pfam" id="PF03544">
    <property type="entry name" value="TonB_C"/>
    <property type="match status" value="1"/>
</dbReference>
<keyword evidence="4" id="KW-1003">Cell membrane</keyword>
<dbReference type="InterPro" id="IPR037682">
    <property type="entry name" value="TonB_C"/>
</dbReference>
<evidence type="ECO:0000313" key="11">
    <source>
        <dbReference type="EMBL" id="MFD0739548.1"/>
    </source>
</evidence>
<dbReference type="NCBIfam" id="TIGR01352">
    <property type="entry name" value="tonB_Cterm"/>
    <property type="match status" value="1"/>
</dbReference>
<evidence type="ECO:0000256" key="6">
    <source>
        <dbReference type="ARBA" id="ARBA00022692"/>
    </source>
</evidence>
<accession>A0ABW2YMF8</accession>
<evidence type="ECO:0000313" key="12">
    <source>
        <dbReference type="Proteomes" id="UP001597090"/>
    </source>
</evidence>
<evidence type="ECO:0000259" key="10">
    <source>
        <dbReference type="PROSITE" id="PS52015"/>
    </source>
</evidence>
<comment type="subcellular location">
    <subcellularLocation>
        <location evidence="1">Cell inner membrane</location>
        <topology evidence="1">Single-pass membrane protein</topology>
        <orientation evidence="1">Periplasmic side</orientation>
    </subcellularLocation>
</comment>
<evidence type="ECO:0000256" key="9">
    <source>
        <dbReference type="ARBA" id="ARBA00023136"/>
    </source>
</evidence>
<name>A0ABW2YMF8_9GAMM</name>
<keyword evidence="12" id="KW-1185">Reference proteome</keyword>
<keyword evidence="3" id="KW-0813">Transport</keyword>
<keyword evidence="9" id="KW-0472">Membrane</keyword>
<dbReference type="PANTHER" id="PTHR33446">
    <property type="entry name" value="PROTEIN TONB-RELATED"/>
    <property type="match status" value="1"/>
</dbReference>
<keyword evidence="5" id="KW-0997">Cell inner membrane</keyword>
<evidence type="ECO:0000256" key="2">
    <source>
        <dbReference type="ARBA" id="ARBA00006555"/>
    </source>
</evidence>
<dbReference type="PROSITE" id="PS52015">
    <property type="entry name" value="TONB_CTD"/>
    <property type="match status" value="1"/>
</dbReference>
<dbReference type="InterPro" id="IPR051045">
    <property type="entry name" value="TonB-dependent_transducer"/>
</dbReference>
<dbReference type="Proteomes" id="UP001597090">
    <property type="component" value="Unassembled WGS sequence"/>
</dbReference>
<sequence>MAHAIPNPSHPRLDGGRIAAEVGTIAVNVGLLLVLLVPLSAPLHVDIPEPETTTDWLPRVKPKPVPPIVVPVVKPPPRAVRSAAVVQPPRVEPQPLPQVLDPAGEIAVPPFEEVVVDRGGDSIAPNVEPLAGAQLQYASAPAPGYPMAALREGLAGTVVLQVLVDVDGRPLQVAVSRSSGHRVLDQAARKQVLARWRFVPAMRNGAPVQAIGLVPVEFALRR</sequence>
<gene>
    <name evidence="11" type="ORF">ACFQZQ_09685</name>
</gene>
<evidence type="ECO:0000256" key="5">
    <source>
        <dbReference type="ARBA" id="ARBA00022519"/>
    </source>
</evidence>
<dbReference type="SUPFAM" id="SSF74653">
    <property type="entry name" value="TolA/TonB C-terminal domain"/>
    <property type="match status" value="1"/>
</dbReference>
<evidence type="ECO:0000256" key="1">
    <source>
        <dbReference type="ARBA" id="ARBA00004383"/>
    </source>
</evidence>
<evidence type="ECO:0000256" key="4">
    <source>
        <dbReference type="ARBA" id="ARBA00022475"/>
    </source>
</evidence>
<keyword evidence="7" id="KW-0653">Protein transport</keyword>
<dbReference type="PANTHER" id="PTHR33446:SF2">
    <property type="entry name" value="PROTEIN TONB"/>
    <property type="match status" value="1"/>
</dbReference>
<feature type="domain" description="TonB C-terminal" evidence="10">
    <location>
        <begin position="130"/>
        <end position="222"/>
    </location>
</feature>
<comment type="similarity">
    <text evidence="2">Belongs to the TonB family.</text>
</comment>
<reference evidence="12" key="1">
    <citation type="journal article" date="2019" name="Int. J. Syst. Evol. Microbiol.">
        <title>The Global Catalogue of Microorganisms (GCM) 10K type strain sequencing project: providing services to taxonomists for standard genome sequencing and annotation.</title>
        <authorList>
            <consortium name="The Broad Institute Genomics Platform"/>
            <consortium name="The Broad Institute Genome Sequencing Center for Infectious Disease"/>
            <person name="Wu L."/>
            <person name="Ma J."/>
        </authorList>
    </citation>
    <scope>NUCLEOTIDE SEQUENCE [LARGE SCALE GENOMIC DNA]</scope>
    <source>
        <strain evidence="12">CCUG 55491</strain>
    </source>
</reference>
<protein>
    <submittedName>
        <fullName evidence="11">Energy transducer TonB</fullName>
    </submittedName>
</protein>
<evidence type="ECO:0000256" key="8">
    <source>
        <dbReference type="ARBA" id="ARBA00022989"/>
    </source>
</evidence>
<comment type="caution">
    <text evidence="11">The sequence shown here is derived from an EMBL/GenBank/DDBJ whole genome shotgun (WGS) entry which is preliminary data.</text>
</comment>
<evidence type="ECO:0000256" key="3">
    <source>
        <dbReference type="ARBA" id="ARBA00022448"/>
    </source>
</evidence>
<evidence type="ECO:0000256" key="7">
    <source>
        <dbReference type="ARBA" id="ARBA00022927"/>
    </source>
</evidence>
<keyword evidence="6" id="KW-0812">Transmembrane</keyword>
<keyword evidence="8" id="KW-1133">Transmembrane helix</keyword>
<dbReference type="Gene3D" id="3.30.1150.10">
    <property type="match status" value="1"/>
</dbReference>
<dbReference type="RefSeq" id="WP_386812539.1">
    <property type="nucleotide sequence ID" value="NZ_JBHTIH010000003.1"/>
</dbReference>
<dbReference type="EMBL" id="JBHTIH010000003">
    <property type="protein sequence ID" value="MFD0739548.1"/>
    <property type="molecule type" value="Genomic_DNA"/>
</dbReference>